<dbReference type="Proteomes" id="UP001322664">
    <property type="component" value="Chromosome"/>
</dbReference>
<evidence type="ECO:0000313" key="3">
    <source>
        <dbReference type="Proteomes" id="UP001322664"/>
    </source>
</evidence>
<reference evidence="2 3" key="1">
    <citation type="submission" date="2023-09" db="EMBL/GenBank/DDBJ databases">
        <authorList>
            <person name="Page C.A."/>
            <person name="Perez-Diaz I.M."/>
        </authorList>
    </citation>
    <scope>NUCLEOTIDE SEQUENCE [LARGE SCALE GENOMIC DNA]</scope>
    <source>
        <strain evidence="2 3">Ll15</strain>
    </source>
</reference>
<dbReference type="RefSeq" id="WP_319835721.1">
    <property type="nucleotide sequence ID" value="NZ_CP137624.1"/>
</dbReference>
<dbReference type="InterPro" id="IPR011528">
    <property type="entry name" value="NERD"/>
</dbReference>
<protein>
    <submittedName>
        <fullName evidence="2">Nuclease-related domain-containing protein</fullName>
    </submittedName>
</protein>
<sequence>MKYKQLEAIMRRVASQCPDYHYFIEQHALAAAGIAGENEVFYFLQELAMPHQILRNFCLIDFAAHKHEMDFLIIFSSFILCLEVKNIAGQLNFDVEASQLLRTRADGVIERFPNPVAQLTRHIRFLSSLFPHIPIVGAVVIANRRAIIGSRRNTHIPIFHADYLHSFIESSLKQYTKPVLQINTFYEQLLARQAPVIKSFSFTLADLKKGVFCEKCSSKMHFVQDRFICSNCHHQDKFAHFQALADFRLLVDSKITNQKFRTLCEISSRYAAKRLLKYLPIIKQGRTTYYEIPEQIVTIAPHSPN</sequence>
<dbReference type="EMBL" id="CP137624">
    <property type="protein sequence ID" value="WPK10492.1"/>
    <property type="molecule type" value="Genomic_DNA"/>
</dbReference>
<dbReference type="Pfam" id="PF08378">
    <property type="entry name" value="NERD"/>
    <property type="match status" value="1"/>
</dbReference>
<evidence type="ECO:0000259" key="1">
    <source>
        <dbReference type="PROSITE" id="PS50965"/>
    </source>
</evidence>
<organism evidence="2 3">
    <name type="scientific">Lysinibacillus louembei</name>
    <dbReference type="NCBI Taxonomy" id="1470088"/>
    <lineage>
        <taxon>Bacteria</taxon>
        <taxon>Bacillati</taxon>
        <taxon>Bacillota</taxon>
        <taxon>Bacilli</taxon>
        <taxon>Bacillales</taxon>
        <taxon>Bacillaceae</taxon>
        <taxon>Lysinibacillus</taxon>
    </lineage>
</organism>
<keyword evidence="3" id="KW-1185">Reference proteome</keyword>
<accession>A0ABZ0RT94</accession>
<dbReference type="PROSITE" id="PS50965">
    <property type="entry name" value="NERD"/>
    <property type="match status" value="1"/>
</dbReference>
<gene>
    <name evidence="2" type="ORF">R6U77_11410</name>
</gene>
<name>A0ABZ0RT94_9BACI</name>
<evidence type="ECO:0000313" key="2">
    <source>
        <dbReference type="EMBL" id="WPK10492.1"/>
    </source>
</evidence>
<proteinExistence type="predicted"/>
<feature type="domain" description="NERD" evidence="1">
    <location>
        <begin position="32"/>
        <end position="149"/>
    </location>
</feature>